<dbReference type="Proteomes" id="UP000224563">
    <property type="component" value="Unassembled WGS sequence"/>
</dbReference>
<gene>
    <name evidence="2" type="ORF">CSX02_04810</name>
</gene>
<keyword evidence="3" id="KW-1185">Reference proteome</keyword>
<keyword evidence="1" id="KW-1133">Transmembrane helix</keyword>
<organism evidence="2 3">
    <name type="scientific">Agathobacter ruminis</name>
    <dbReference type="NCBI Taxonomy" id="1712665"/>
    <lineage>
        <taxon>Bacteria</taxon>
        <taxon>Bacillati</taxon>
        <taxon>Bacillota</taxon>
        <taxon>Clostridia</taxon>
        <taxon>Lachnospirales</taxon>
        <taxon>Lachnospiraceae</taxon>
        <taxon>Agathobacter</taxon>
    </lineage>
</organism>
<sequence length="452" mass="53155">MNIGGKNKQYYVIALVYLIWMEGYLVLQSWDGITLSEWVTEVILDRFTLLLMFGISFLVCNHFVVELYDGNATRMLRKQNRMKVFATIIARMTASVIGLILLAFGTALLVFAVSNIGPWVPDKESGKQMIYCMFSLLIRIYFFGMILGLLELLCRQYLRNEKLPLILLLILLMVNVGISGSSNFQSYPISKVLWINALWQDVFVPKVCGFWIIQMILLITWIYCKSMISFPKVRMRTRVWHYRDWMIITASSLGISFLYCGLAKEVAVENLFEMIFGFEHFDLWLFLYLGIQLPILGLAFYYFQKRKCYAIQYLLRGQRFHTWVCRQYMRIASQCFCYFVLIGMCFLLWMKRLPQRFEVQLLCNLALMDVGLILLSILLSWRSQRDIGYPFFVIMLGHMILARWNQPWVPFIGGIYVTHRDTQWFQVGYQLLIACVLMGWIIFSGRDRIEKL</sequence>
<feature type="transmembrane region" description="Helical" evidence="1">
    <location>
        <begin position="284"/>
        <end position="303"/>
    </location>
</feature>
<feature type="transmembrane region" description="Helical" evidence="1">
    <location>
        <begin position="165"/>
        <end position="182"/>
    </location>
</feature>
<feature type="transmembrane region" description="Helical" evidence="1">
    <location>
        <begin position="361"/>
        <end position="380"/>
    </location>
</feature>
<dbReference type="AlphaFoldDB" id="A0A2G3E4K6"/>
<comment type="caution">
    <text evidence="2">The sequence shown here is derived from an EMBL/GenBank/DDBJ whole genome shotgun (WGS) entry which is preliminary data.</text>
</comment>
<keyword evidence="1" id="KW-0472">Membrane</keyword>
<feature type="transmembrane region" description="Helical" evidence="1">
    <location>
        <begin position="47"/>
        <end position="68"/>
    </location>
</feature>
<reference evidence="2 3" key="2">
    <citation type="submission" date="2017-10" db="EMBL/GenBank/DDBJ databases">
        <authorList>
            <person name="Banno H."/>
            <person name="Chua N.-H."/>
        </authorList>
    </citation>
    <scope>NUCLEOTIDE SEQUENCE [LARGE SCALE GENOMIC DNA]</scope>
    <source>
        <strain evidence="2 3">JK623</strain>
    </source>
</reference>
<reference evidence="2 3" key="1">
    <citation type="submission" date="2017-10" db="EMBL/GenBank/DDBJ databases">
        <title>Resolving the taxonomy of Roseburia spp., Eubacterium rectale and Agathobacter spp. through phylogenomic analysis.</title>
        <authorList>
            <person name="Sheridan P.O."/>
            <person name="Walker A.W."/>
            <person name="Duncan S.H."/>
            <person name="Scott K.P."/>
            <person name="Toole P.W.O."/>
            <person name="Luis P."/>
            <person name="Flint H.J."/>
        </authorList>
    </citation>
    <scope>NUCLEOTIDE SEQUENCE [LARGE SCALE GENOMIC DNA]</scope>
    <source>
        <strain evidence="2 3">JK623</strain>
    </source>
</reference>
<feature type="transmembrane region" description="Helical" evidence="1">
    <location>
        <begin position="88"/>
        <end position="116"/>
    </location>
</feature>
<accession>A0A2G3E4K6</accession>
<feature type="transmembrane region" description="Helical" evidence="1">
    <location>
        <begin position="424"/>
        <end position="443"/>
    </location>
</feature>
<evidence type="ECO:0000313" key="3">
    <source>
        <dbReference type="Proteomes" id="UP000224563"/>
    </source>
</evidence>
<dbReference type="RefSeq" id="WP_099385827.1">
    <property type="nucleotide sequence ID" value="NZ_JANSWH010000070.1"/>
</dbReference>
<keyword evidence="1" id="KW-0812">Transmembrane</keyword>
<proteinExistence type="predicted"/>
<feature type="transmembrane region" description="Helical" evidence="1">
    <location>
        <begin position="245"/>
        <end position="264"/>
    </location>
</feature>
<name>A0A2G3E4K6_9FIRM</name>
<feature type="transmembrane region" description="Helical" evidence="1">
    <location>
        <begin position="128"/>
        <end position="153"/>
    </location>
</feature>
<protein>
    <submittedName>
        <fullName evidence="2">Uncharacterized protein</fullName>
    </submittedName>
</protein>
<feature type="transmembrane region" description="Helical" evidence="1">
    <location>
        <begin position="9"/>
        <end position="27"/>
    </location>
</feature>
<evidence type="ECO:0000313" key="2">
    <source>
        <dbReference type="EMBL" id="PHU38003.1"/>
    </source>
</evidence>
<feature type="transmembrane region" description="Helical" evidence="1">
    <location>
        <begin position="387"/>
        <end position="404"/>
    </location>
</feature>
<evidence type="ECO:0000256" key="1">
    <source>
        <dbReference type="SAM" id="Phobius"/>
    </source>
</evidence>
<feature type="transmembrane region" description="Helical" evidence="1">
    <location>
        <begin position="202"/>
        <end position="224"/>
    </location>
</feature>
<dbReference type="EMBL" id="PDYG01000018">
    <property type="protein sequence ID" value="PHU38003.1"/>
    <property type="molecule type" value="Genomic_DNA"/>
</dbReference>
<feature type="transmembrane region" description="Helical" evidence="1">
    <location>
        <begin position="328"/>
        <end position="349"/>
    </location>
</feature>